<dbReference type="Proteomes" id="UP000005408">
    <property type="component" value="Unassembled WGS sequence"/>
</dbReference>
<keyword evidence="3" id="KW-1185">Reference proteome</keyword>
<evidence type="ECO:0000259" key="1">
    <source>
        <dbReference type="SMART" id="SM00868"/>
    </source>
</evidence>
<proteinExistence type="predicted"/>
<name>A0A8W8LJF4_MAGGI</name>
<dbReference type="Pfam" id="PF20231">
    <property type="entry name" value="DUF6589"/>
    <property type="match status" value="1"/>
</dbReference>
<dbReference type="AlphaFoldDB" id="A0A8W8LJF4"/>
<dbReference type="SMART" id="SM00868">
    <property type="entry name" value="zf-AD"/>
    <property type="match status" value="1"/>
</dbReference>
<organism evidence="2 3">
    <name type="scientific">Magallana gigas</name>
    <name type="common">Pacific oyster</name>
    <name type="synonym">Crassostrea gigas</name>
    <dbReference type="NCBI Taxonomy" id="29159"/>
    <lineage>
        <taxon>Eukaryota</taxon>
        <taxon>Metazoa</taxon>
        <taxon>Spiralia</taxon>
        <taxon>Lophotrochozoa</taxon>
        <taxon>Mollusca</taxon>
        <taxon>Bivalvia</taxon>
        <taxon>Autobranchia</taxon>
        <taxon>Pteriomorphia</taxon>
        <taxon>Ostreida</taxon>
        <taxon>Ostreoidea</taxon>
        <taxon>Ostreidae</taxon>
        <taxon>Magallana</taxon>
    </lineage>
</organism>
<dbReference type="InterPro" id="IPR046496">
    <property type="entry name" value="DUF6589"/>
</dbReference>
<dbReference type="InterPro" id="IPR012934">
    <property type="entry name" value="Znf_AD"/>
</dbReference>
<dbReference type="GO" id="GO:0005634">
    <property type="term" value="C:nucleus"/>
    <property type="evidence" value="ECO:0007669"/>
    <property type="project" value="InterPro"/>
</dbReference>
<evidence type="ECO:0000313" key="3">
    <source>
        <dbReference type="Proteomes" id="UP000005408"/>
    </source>
</evidence>
<reference evidence="2" key="1">
    <citation type="submission" date="2022-08" db="UniProtKB">
        <authorList>
            <consortium name="EnsemblMetazoa"/>
        </authorList>
    </citation>
    <scope>IDENTIFICATION</scope>
    <source>
        <strain evidence="2">05x7-T-G4-1.051#20</strain>
    </source>
</reference>
<dbReference type="GO" id="GO:0008270">
    <property type="term" value="F:zinc ion binding"/>
    <property type="evidence" value="ECO:0007669"/>
    <property type="project" value="InterPro"/>
</dbReference>
<protein>
    <recommendedName>
        <fullName evidence="1">ZAD domain-containing protein</fullName>
    </recommendedName>
</protein>
<accession>A0A8W8LJF4</accession>
<feature type="domain" description="ZAD" evidence="1">
    <location>
        <begin position="13"/>
        <end position="88"/>
    </location>
</feature>
<sequence>MAVSTPTKSVAIDCFLCFTKNATCFKLSGRKAIKENFQEKLNNIIGQTYQHELMRRDAMVCRNCYSRVISVNDFIEKCKHSTQSFLNVSVCKRGALSPLTPRSASNIQLPVLPKSRKMLKLDSVTVDCVSAVNPSVSPVIEHDYVSKPLSQTETETENNAVLDVISDVFKEMKEKNEEAMLDLRSQCQSLTSRTAVFSSVLQKYRGITDLLDNTEHFLQDIILEMRKRVPLLLEVLCCAAIPANGKVAPSLIPILAASYAILMKHRFHNLSAFQRLTTAIAIKGGLDDRAQTRLNHLGLTLSTSNRIRFQESVHDCSLKLITESLKSNPLVKITGDNLDIYVKTSKLTSEKRNQDLHLFTSNVIFSRIATTDMSNTKPNVEANKLTADDVLLTSGSLKQERLAYAYSVLLARILCKLPAFQSYKKLIPEHLPHEYSKKMEAKSLVYPLPIQFRNEAKHEDCLCIMDTYEDQLIKMFTEAFGNTDVLRKFGVPVGGDQLTRVRLQEAKNIRCLSVTPERRLDDLHPIVCEMWHNKQDFLEKCFKALYKTSNTPPTLAYFKTLLQRSNVNGKVKGRFQPHFDLLMTVGEGMITEQFMEFFNMEDMDSKPQHRDFDDLSHQPKDQQKSFLLDIIQKFMKYFGYGLLETPHLIPRRNEYQERVEKRSTILVNGQQFIIQTSEEKTCYKEEDEVYNYCMLLCHWYLHVIEMHDTAKEGDIHRAVLNCKYAIPFFYSHSKLSKYLVENVNYVLQTEHLLSPLQSLRVLEGSFVNTIGGKGKCVESDLVQEHSVCNQKSLIRSLGANKTEKSISRATASADAIAEICSQMDNCLQIKPKSGRHSKTVSVNNQIIVSRELRKIRPFQYIPGRKCQGFSSLHPIPVTTENVPNMKDWINHLIRRLTRGQVVPVEEDEEEQDDWEED</sequence>
<evidence type="ECO:0000313" key="2">
    <source>
        <dbReference type="EnsemblMetazoa" id="G28287.3:cds"/>
    </source>
</evidence>
<dbReference type="EnsemblMetazoa" id="G28287.3">
    <property type="protein sequence ID" value="G28287.3:cds"/>
    <property type="gene ID" value="G28287"/>
</dbReference>